<organism evidence="9 10">
    <name type="scientific">Candidatus Abzuiibacterium crystallinum</name>
    <dbReference type="NCBI Taxonomy" id="1974748"/>
    <lineage>
        <taxon>Bacteria</taxon>
        <taxon>Pseudomonadati</taxon>
        <taxon>Candidatus Omnitrophota</taxon>
        <taxon>Candidatus Abzuiibacterium</taxon>
    </lineage>
</organism>
<dbReference type="SFLD" id="SFLDS00055">
    <property type="entry name" value="Pyruvoyl-Dependent_Histidine/A"/>
    <property type="match status" value="1"/>
</dbReference>
<accession>A0A2H0LLM2</accession>
<gene>
    <name evidence="9" type="ORF">COV74_09385</name>
</gene>
<dbReference type="PANTHER" id="PTHR40438">
    <property type="entry name" value="PYRUVOYL-DEPENDENT ARGININE DECARBOXYLASE"/>
    <property type="match status" value="1"/>
</dbReference>
<evidence type="ECO:0000256" key="2">
    <source>
        <dbReference type="ARBA" id="ARBA00008611"/>
    </source>
</evidence>
<evidence type="ECO:0000313" key="10">
    <source>
        <dbReference type="Proteomes" id="UP000230859"/>
    </source>
</evidence>
<protein>
    <recommendedName>
        <fullName evidence="4">Pyruvoyl-dependent arginine decarboxylase AaxB</fullName>
        <ecNumber evidence="3">4.1.1.19</ecNumber>
    </recommendedName>
</protein>
<comment type="similarity">
    <text evidence="2">Belongs to the pyruvoyl-dependent arginine decarboxylase family.</text>
</comment>
<dbReference type="Pfam" id="PF01862">
    <property type="entry name" value="PvlArgDC"/>
    <property type="match status" value="1"/>
</dbReference>
<evidence type="ECO:0000256" key="8">
    <source>
        <dbReference type="ARBA" id="ARBA00049309"/>
    </source>
</evidence>
<name>A0A2H0LLM2_9BACT</name>
<dbReference type="InterPro" id="IPR016105">
    <property type="entry name" value="Pyr-dep_his/arg-deCO2ase_sand"/>
</dbReference>
<keyword evidence="6" id="KW-0456">Lyase</keyword>
<proteinExistence type="inferred from homology"/>
<comment type="caution">
    <text evidence="9">The sequence shown here is derived from an EMBL/GenBank/DDBJ whole genome shotgun (WGS) entry which is preliminary data.</text>
</comment>
<dbReference type="InterPro" id="IPR016104">
    <property type="entry name" value="Pyr-dep_his/arg-deCO2ase"/>
</dbReference>
<dbReference type="SUPFAM" id="SSF56271">
    <property type="entry name" value="Pyruvoyl-dependent histidine and arginine decarboxylases"/>
    <property type="match status" value="1"/>
</dbReference>
<evidence type="ECO:0000256" key="4">
    <source>
        <dbReference type="ARBA" id="ARBA00014727"/>
    </source>
</evidence>
<dbReference type="SFLD" id="SFLDG01170">
    <property type="entry name" value="Pyruvoyl-dependent_arginine_de"/>
    <property type="match status" value="1"/>
</dbReference>
<reference evidence="9 10" key="1">
    <citation type="submission" date="2017-09" db="EMBL/GenBank/DDBJ databases">
        <title>Depth-based differentiation of microbial function through sediment-hosted aquifers and enrichment of novel symbionts in the deep terrestrial subsurface.</title>
        <authorList>
            <person name="Probst A.J."/>
            <person name="Ladd B."/>
            <person name="Jarett J.K."/>
            <person name="Geller-Mcgrath D.E."/>
            <person name="Sieber C.M."/>
            <person name="Emerson J.B."/>
            <person name="Anantharaman K."/>
            <person name="Thomas B.C."/>
            <person name="Malmstrom R."/>
            <person name="Stieglmeier M."/>
            <person name="Klingl A."/>
            <person name="Woyke T."/>
            <person name="Ryan C.M."/>
            <person name="Banfield J.F."/>
        </authorList>
    </citation>
    <scope>NUCLEOTIDE SEQUENCE [LARGE SCALE GENOMIC DNA]</scope>
    <source>
        <strain evidence="9">CG11_big_fil_rev_8_21_14_0_20_45_26</strain>
    </source>
</reference>
<dbReference type="PANTHER" id="PTHR40438:SF1">
    <property type="entry name" value="PYRUVOYL-DEPENDENT ARGININE DECARBOXYLASE"/>
    <property type="match status" value="1"/>
</dbReference>
<evidence type="ECO:0000256" key="7">
    <source>
        <dbReference type="ARBA" id="ARBA00023317"/>
    </source>
</evidence>
<comment type="cofactor">
    <cofactor evidence="1">
        <name>pyruvate</name>
        <dbReference type="ChEBI" id="CHEBI:15361"/>
    </cofactor>
</comment>
<dbReference type="GO" id="GO:0006527">
    <property type="term" value="P:L-arginine catabolic process"/>
    <property type="evidence" value="ECO:0007669"/>
    <property type="project" value="InterPro"/>
</dbReference>
<comment type="catalytic activity">
    <reaction evidence="8">
        <text>L-arginine + H(+) = agmatine + CO2</text>
        <dbReference type="Rhea" id="RHEA:17641"/>
        <dbReference type="ChEBI" id="CHEBI:15378"/>
        <dbReference type="ChEBI" id="CHEBI:16526"/>
        <dbReference type="ChEBI" id="CHEBI:32682"/>
        <dbReference type="ChEBI" id="CHEBI:58145"/>
        <dbReference type="EC" id="4.1.1.19"/>
    </reaction>
</comment>
<keyword evidence="5" id="KW-0210">Decarboxylase</keyword>
<evidence type="ECO:0000256" key="1">
    <source>
        <dbReference type="ARBA" id="ARBA00001928"/>
    </source>
</evidence>
<evidence type="ECO:0000256" key="6">
    <source>
        <dbReference type="ARBA" id="ARBA00023239"/>
    </source>
</evidence>
<dbReference type="NCBIfam" id="TIGR00286">
    <property type="entry name" value="pyruvoyl-dependent arginine decarboxylase"/>
    <property type="match status" value="1"/>
</dbReference>
<dbReference type="EC" id="4.1.1.19" evidence="3"/>
<evidence type="ECO:0000256" key="5">
    <source>
        <dbReference type="ARBA" id="ARBA00022793"/>
    </source>
</evidence>
<dbReference type="Gene3D" id="3.30.60.30">
    <property type="match status" value="1"/>
</dbReference>
<dbReference type="EMBL" id="PCVY01000070">
    <property type="protein sequence ID" value="PIQ85302.1"/>
    <property type="molecule type" value="Genomic_DNA"/>
</dbReference>
<dbReference type="Proteomes" id="UP000230859">
    <property type="component" value="Unassembled WGS sequence"/>
</dbReference>
<sequence length="181" mass="19854">MIVPKKCFLTKGVGAHPEKLSSFELALRDAGIAAYNLVKVSSIFPPHCKIIHREAGLKYLSPGQIVFCVMSDNATNEPNRLISASVGVSIPKNPAMHGYLSEHHAFGWTERKTGDYAEDLAAEMLATVLGVKFDPDSNYDAKRELWKISDEIVRTTEVTQSAQGDKDGRWTSVIASCVFIA</sequence>
<dbReference type="HAMAP" id="MF_01404">
    <property type="entry name" value="PvlArgDC"/>
    <property type="match status" value="1"/>
</dbReference>
<evidence type="ECO:0000256" key="3">
    <source>
        <dbReference type="ARBA" id="ARBA00012426"/>
    </source>
</evidence>
<dbReference type="Gene3D" id="3.50.20.10">
    <property type="entry name" value="Pyruvoyl-Dependent Histidine Decarboxylase, subunit B"/>
    <property type="match status" value="1"/>
</dbReference>
<keyword evidence="7" id="KW-0670">Pyruvate</keyword>
<dbReference type="PIRSF" id="PIRSF005216">
    <property type="entry name" value="Pyruvoyl-dep_arg_deCO2ase"/>
    <property type="match status" value="1"/>
</dbReference>
<dbReference type="InterPro" id="IPR002724">
    <property type="entry name" value="Pyruvoyl-dep_arg_deCO2ase"/>
</dbReference>
<dbReference type="GO" id="GO:0008792">
    <property type="term" value="F:arginine decarboxylase activity"/>
    <property type="evidence" value="ECO:0007669"/>
    <property type="project" value="UniProtKB-EC"/>
</dbReference>
<evidence type="ECO:0000313" key="9">
    <source>
        <dbReference type="EMBL" id="PIQ85302.1"/>
    </source>
</evidence>
<dbReference type="AlphaFoldDB" id="A0A2H0LLM2"/>